<organism evidence="1 2">
    <name type="scientific">Hymenolepis diminuta</name>
    <name type="common">Rat tapeworm</name>
    <dbReference type="NCBI Taxonomy" id="6216"/>
    <lineage>
        <taxon>Eukaryota</taxon>
        <taxon>Metazoa</taxon>
        <taxon>Spiralia</taxon>
        <taxon>Lophotrochozoa</taxon>
        <taxon>Platyhelminthes</taxon>
        <taxon>Cestoda</taxon>
        <taxon>Eucestoda</taxon>
        <taxon>Cyclophyllidea</taxon>
        <taxon>Hymenolepididae</taxon>
        <taxon>Hymenolepis</taxon>
    </lineage>
</organism>
<proteinExistence type="predicted"/>
<dbReference type="AlphaFoldDB" id="A0A564YZ15"/>
<evidence type="ECO:0000313" key="1">
    <source>
        <dbReference type="EMBL" id="VUZ52465.1"/>
    </source>
</evidence>
<keyword evidence="2" id="KW-1185">Reference proteome</keyword>
<dbReference type="GO" id="GO:0017101">
    <property type="term" value="C:aminoacyl-tRNA synthetase multienzyme complex"/>
    <property type="evidence" value="ECO:0007669"/>
    <property type="project" value="InterPro"/>
</dbReference>
<dbReference type="PANTHER" id="PTHR44490">
    <property type="entry name" value="EUKARYOTIC TRANSLATION ELONGATION FACTOR 1 EPSILON-1"/>
    <property type="match status" value="1"/>
</dbReference>
<name>A0A564YZ15_HYMDI</name>
<reference evidence="1 2" key="1">
    <citation type="submission" date="2019-07" db="EMBL/GenBank/DDBJ databases">
        <authorList>
            <person name="Jastrzebski P J."/>
            <person name="Paukszto L."/>
            <person name="Jastrzebski P J."/>
        </authorList>
    </citation>
    <scope>NUCLEOTIDE SEQUENCE [LARGE SCALE GENOMIC DNA]</scope>
    <source>
        <strain evidence="1 2">WMS-il1</strain>
    </source>
</reference>
<dbReference type="InterPro" id="IPR036282">
    <property type="entry name" value="Glutathione-S-Trfase_C_sf"/>
</dbReference>
<dbReference type="Gene3D" id="1.20.1050.10">
    <property type="match status" value="1"/>
</dbReference>
<dbReference type="InterPro" id="IPR042450">
    <property type="entry name" value="EEF1E1"/>
</dbReference>
<evidence type="ECO:0008006" key="3">
    <source>
        <dbReference type="Google" id="ProtNLM"/>
    </source>
</evidence>
<dbReference type="SUPFAM" id="SSF47616">
    <property type="entry name" value="GST C-terminal domain-like"/>
    <property type="match status" value="1"/>
</dbReference>
<dbReference type="GO" id="GO:0005737">
    <property type="term" value="C:cytoplasm"/>
    <property type="evidence" value="ECO:0007669"/>
    <property type="project" value="TreeGrafter"/>
</dbReference>
<evidence type="ECO:0000313" key="2">
    <source>
        <dbReference type="Proteomes" id="UP000321570"/>
    </source>
</evidence>
<dbReference type="EMBL" id="CABIJS010000499">
    <property type="protein sequence ID" value="VUZ52465.1"/>
    <property type="molecule type" value="Genomic_DNA"/>
</dbReference>
<sequence>MNSKDLQLLKMGEEQAYLIPKSDYELALQLQYLEWKDKFLSQQGDKKSQRILLNQLSEDMISKTFLSGCNLRVIDLVIAEIIQEHVQNLSFDEKESLHGLLRWYSTVQKHQPCLVAIPFQRTKIY</sequence>
<dbReference type="Proteomes" id="UP000321570">
    <property type="component" value="Unassembled WGS sequence"/>
</dbReference>
<gene>
    <name evidence="1" type="ORF">WMSIL1_LOCUS10939</name>
</gene>
<accession>A0A564YZ15</accession>
<protein>
    <recommendedName>
        <fullName evidence="3">GST C-terminal domain-containing protein</fullName>
    </recommendedName>
</protein>
<dbReference type="GO" id="GO:0005634">
    <property type="term" value="C:nucleus"/>
    <property type="evidence" value="ECO:0007669"/>
    <property type="project" value="TreeGrafter"/>
</dbReference>
<dbReference type="PANTHER" id="PTHR44490:SF1">
    <property type="entry name" value="EUKARYOTIC TRANSLATION ELONGATION FACTOR 1 EPSILON-1"/>
    <property type="match status" value="1"/>
</dbReference>
<dbReference type="GO" id="GO:0043517">
    <property type="term" value="P:positive regulation of DNA damage response, signal transduction by p53 class mediator"/>
    <property type="evidence" value="ECO:0007669"/>
    <property type="project" value="InterPro"/>
</dbReference>